<reference evidence="3 4" key="1">
    <citation type="submission" date="2017-04" db="EMBL/GenBank/DDBJ databases">
        <title>Genome Sequence of the Model Brown-Rot Fungus Postia placenta SB12.</title>
        <authorList>
            <consortium name="DOE Joint Genome Institute"/>
            <person name="Gaskell J."/>
            <person name="Kersten P."/>
            <person name="Larrondo L.F."/>
            <person name="Canessa P."/>
            <person name="Martinez D."/>
            <person name="Hibbett D."/>
            <person name="Schmoll M."/>
            <person name="Kubicek C.P."/>
            <person name="Martinez A.T."/>
            <person name="Yadav J."/>
            <person name="Master E."/>
            <person name="Magnuson J.K."/>
            <person name="James T."/>
            <person name="Yaver D."/>
            <person name="Berka R."/>
            <person name="Labutti K."/>
            <person name="Lipzen A."/>
            <person name="Aerts A."/>
            <person name="Barry K."/>
            <person name="Henrissat B."/>
            <person name="Blanchette R."/>
            <person name="Grigoriev I."/>
            <person name="Cullen D."/>
        </authorList>
    </citation>
    <scope>NUCLEOTIDE SEQUENCE [LARGE SCALE GENOMIC DNA]</scope>
    <source>
        <strain evidence="3 4">MAD-698-R-SB12</strain>
    </source>
</reference>
<dbReference type="InterPro" id="IPR040976">
    <property type="entry name" value="Pkinase_fungal"/>
</dbReference>
<dbReference type="SUPFAM" id="SSF56112">
    <property type="entry name" value="Protein kinase-like (PK-like)"/>
    <property type="match status" value="1"/>
</dbReference>
<dbReference type="GeneID" id="36331860"/>
<feature type="compositionally biased region" description="Low complexity" evidence="1">
    <location>
        <begin position="891"/>
        <end position="924"/>
    </location>
</feature>
<dbReference type="Gene3D" id="1.10.510.10">
    <property type="entry name" value="Transferase(Phosphotransferase) domain 1"/>
    <property type="match status" value="1"/>
</dbReference>
<dbReference type="Proteomes" id="UP000194127">
    <property type="component" value="Unassembled WGS sequence"/>
</dbReference>
<feature type="compositionally biased region" description="Polar residues" evidence="1">
    <location>
        <begin position="1"/>
        <end position="20"/>
    </location>
</feature>
<feature type="region of interest" description="Disordered" evidence="1">
    <location>
        <begin position="835"/>
        <end position="936"/>
    </location>
</feature>
<accession>A0A1X6MPA4</accession>
<feature type="region of interest" description="Disordered" evidence="1">
    <location>
        <begin position="434"/>
        <end position="455"/>
    </location>
</feature>
<dbReference type="PANTHER" id="PTHR38248:SF2">
    <property type="entry name" value="FUNK1 11"/>
    <property type="match status" value="1"/>
</dbReference>
<gene>
    <name evidence="3" type="ORF">POSPLADRAFT_1155075</name>
</gene>
<dbReference type="Pfam" id="PF17667">
    <property type="entry name" value="Pkinase_fungal"/>
    <property type="match status" value="1"/>
</dbReference>
<feature type="region of interest" description="Disordered" evidence="1">
    <location>
        <begin position="1"/>
        <end position="21"/>
    </location>
</feature>
<evidence type="ECO:0000313" key="4">
    <source>
        <dbReference type="Proteomes" id="UP000194127"/>
    </source>
</evidence>
<dbReference type="AlphaFoldDB" id="A0A1X6MPA4"/>
<dbReference type="STRING" id="670580.A0A1X6MPA4"/>
<dbReference type="OrthoDB" id="2803047at2759"/>
<feature type="region of interest" description="Disordered" evidence="1">
    <location>
        <begin position="771"/>
        <end position="813"/>
    </location>
</feature>
<name>A0A1X6MPA4_9APHY</name>
<organism evidence="3 4">
    <name type="scientific">Postia placenta MAD-698-R-SB12</name>
    <dbReference type="NCBI Taxonomy" id="670580"/>
    <lineage>
        <taxon>Eukaryota</taxon>
        <taxon>Fungi</taxon>
        <taxon>Dikarya</taxon>
        <taxon>Basidiomycota</taxon>
        <taxon>Agaricomycotina</taxon>
        <taxon>Agaricomycetes</taxon>
        <taxon>Polyporales</taxon>
        <taxon>Adustoporiaceae</taxon>
        <taxon>Rhodonia</taxon>
    </lineage>
</organism>
<feature type="compositionally biased region" description="Basic residues" evidence="1">
    <location>
        <begin position="925"/>
        <end position="936"/>
    </location>
</feature>
<dbReference type="EMBL" id="KZ110606">
    <property type="protein sequence ID" value="OSX58066.1"/>
    <property type="molecule type" value="Genomic_DNA"/>
</dbReference>
<feature type="domain" description="Fungal-type protein kinase" evidence="2">
    <location>
        <begin position="155"/>
        <end position="638"/>
    </location>
</feature>
<proteinExistence type="predicted"/>
<dbReference type="PANTHER" id="PTHR38248">
    <property type="entry name" value="FUNK1 6"/>
    <property type="match status" value="1"/>
</dbReference>
<protein>
    <recommendedName>
        <fullName evidence="2">Fungal-type protein kinase domain-containing protein</fullName>
    </recommendedName>
</protein>
<dbReference type="RefSeq" id="XP_024334860.1">
    <property type="nucleotide sequence ID" value="XM_024486911.1"/>
</dbReference>
<evidence type="ECO:0000259" key="2">
    <source>
        <dbReference type="Pfam" id="PF17667"/>
    </source>
</evidence>
<evidence type="ECO:0000313" key="3">
    <source>
        <dbReference type="EMBL" id="OSX58066.1"/>
    </source>
</evidence>
<feature type="region of interest" description="Disordered" evidence="1">
    <location>
        <begin position="138"/>
        <end position="157"/>
    </location>
</feature>
<dbReference type="InterPro" id="IPR011009">
    <property type="entry name" value="Kinase-like_dom_sf"/>
</dbReference>
<sequence length="936" mass="104887">MEGEPSSSASRANTPANRSETPVCIKATQSASYMEGNLAAARRAVMKDLGTTAPEVDADFFQTYLLPRLPVGVDINQVVNELHKEDIKGNRWVAFQKDPKNAGGKENVCFKSLETVAAAIEKVAAKMTGEEPLLKFVQNPDGAPRSKMRTSKSRPDGFFIRNSGPKGRFRWMDIALSAEYKKVENVTTKDDLWQDVRKVIWSMHHCMREDARRRFTYGLTIENRTMRMWFCSRTELLVSTPIDFMSEHHKVAHFFVAMMYAAEHEAGWDPTMEYVRKKDGSDDELEPDIEGKPRLDIDVRDQNGTVVRYRTIRWLSDDGANGLRGRGTRVWEVCILSDDGEEGVDRFALKDQYIDADRQREGMIIEELRNTETDNATRDIIDRSLLTVEHHGDVYVEGMLDHTRNLMTRRGEPNPHFSFKLQQVPEDGVEETTTAKLSKQTPAGVGHYQTPEELRTPPAQKNFTYHAKVHYRIVFKEVCKPIHEYTSLKDVFYVLVDAVLALVALHELGWVHRDISIGNLLGFILNGVLHCKLSDLEYAKRMDDRSGHEIRTGTRSFMSVEVYNLKYRFTSSEAEAKGANLPPNVIDSNQAALDWFESFHRGSPVNVDVPISKDGPRVPFRYNPLNDIESLWWVAIYFVFNRSVVKVGGEPPSMDASQRGHYFTQEAYTRDLIATPHARFAALTDKDDLREEIIYLHAAIRDIARHLNEIRKKLVSCYKEAEKKPGVITPTIGQDLLRGVFLPFFGSIVAKNLREKDIQVDILRNDPRQYVENPLEIPTQADRKDGVTDDNGPADDDGTEHNSDEGDQGSSLATLTREVSVGDVAAEATAKDGAQGVIVEDSDAGRSVDKATGPSAPQISTEPIVEGRSTRPQRKRAPPVRYTGTEYNLKKGTASKSASSSSAPTTATQAATGQSNTKAATKSSTKAKTKAKTKTK</sequence>
<evidence type="ECO:0000256" key="1">
    <source>
        <dbReference type="SAM" id="MobiDB-lite"/>
    </source>
</evidence>
<keyword evidence="4" id="KW-1185">Reference proteome</keyword>